<dbReference type="InterPro" id="IPR012791">
    <property type="entry name" value="3-oxoacid_CoA-transf_B"/>
</dbReference>
<name>A0A169GTX5_9GAMM</name>
<comment type="catalytic activity">
    <reaction evidence="9">
        <text>an acyl-CoA + acetate = a carboxylate + acetyl-CoA</text>
        <dbReference type="Rhea" id="RHEA:13381"/>
        <dbReference type="ChEBI" id="CHEBI:29067"/>
        <dbReference type="ChEBI" id="CHEBI:30089"/>
        <dbReference type="ChEBI" id="CHEBI:57288"/>
        <dbReference type="ChEBI" id="CHEBI:58342"/>
        <dbReference type="EC" id="2.8.3.8"/>
    </reaction>
</comment>
<dbReference type="GO" id="GO:0008775">
    <property type="term" value="F:acetate CoA-transferase activity"/>
    <property type="evidence" value="ECO:0007669"/>
    <property type="project" value="UniProtKB-EC"/>
</dbReference>
<dbReference type="InterPro" id="IPR004164">
    <property type="entry name" value="CoA_transf_AS"/>
</dbReference>
<dbReference type="EC" id="2.8.3.8" evidence="9"/>
<dbReference type="GO" id="GO:0046952">
    <property type="term" value="P:ketone body catabolic process"/>
    <property type="evidence" value="ECO:0007669"/>
    <property type="project" value="InterPro"/>
</dbReference>
<accession>A0A169GTX5</accession>
<dbReference type="InterPro" id="IPR037171">
    <property type="entry name" value="NagB/RpiA_transferase-like"/>
</dbReference>
<comment type="pathway">
    <text evidence="2">Bacterial outer membrane biogenesis; lipopolysaccharide biosynthesis.</text>
</comment>
<dbReference type="EMBL" id="CP014841">
    <property type="protein sequence ID" value="AND69599.1"/>
    <property type="molecule type" value="Genomic_DNA"/>
</dbReference>
<evidence type="ECO:0000313" key="12">
    <source>
        <dbReference type="Proteomes" id="UP000077255"/>
    </source>
</evidence>
<dbReference type="NCBIfam" id="TIGR02429">
    <property type="entry name" value="pcaI_scoA_fam"/>
    <property type="match status" value="1"/>
</dbReference>
<feature type="active site" description="5-glutamyl coenzyme A thioester intermediate" evidence="10">
    <location>
        <position position="283"/>
    </location>
</feature>
<dbReference type="GO" id="GO:0009103">
    <property type="term" value="P:lipopolysaccharide biosynthetic process"/>
    <property type="evidence" value="ECO:0007669"/>
    <property type="project" value="UniProtKB-KW"/>
</dbReference>
<comment type="similarity">
    <text evidence="4">Belongs to the 3-oxoacid CoA-transferase subunit B family.</text>
</comment>
<evidence type="ECO:0000256" key="5">
    <source>
        <dbReference type="ARBA" id="ARBA00007154"/>
    </source>
</evidence>
<proteinExistence type="inferred from homology"/>
<comment type="pathway">
    <text evidence="1">Ketone metabolism; succinyl-CoA degradation; acetoacetyl-CoA from succinyl-CoA: step 1/1.</text>
</comment>
<evidence type="ECO:0000256" key="3">
    <source>
        <dbReference type="ARBA" id="ARBA00005612"/>
    </source>
</evidence>
<dbReference type="SUPFAM" id="SSF100950">
    <property type="entry name" value="NagB/RpiA/CoA transferase-like"/>
    <property type="match status" value="2"/>
</dbReference>
<dbReference type="PROSITE" id="PS01273">
    <property type="entry name" value="COA_TRANSF_1"/>
    <property type="match status" value="1"/>
</dbReference>
<dbReference type="KEGG" id="dtx:ATSB10_21450"/>
<evidence type="ECO:0000256" key="1">
    <source>
        <dbReference type="ARBA" id="ARBA00004753"/>
    </source>
</evidence>
<dbReference type="InterPro" id="IPR004163">
    <property type="entry name" value="CoA_transf_BS"/>
</dbReference>
<sequence length="452" mass="47773">MDKVFPNATKALDGLLFDGMTIAAGGFGLCGIPENLIGALLDAGTKGLTIVGNNAGVDDFGMGPLLKTRQVKRVYASYVGENKEFERQVLAGELELHLVPQGTLAEKLRAGGAGIPGFYTRTAFGTKLAEGKETKSFDGKEYVLEEAIHADVSIVKAWKGDRLGNLVFRKTARNFNPMIATCGKVCVAEVEELVEVGSLDPDQVHVPGIYVDRIIHGAAYEKRIEFRTVAGANTGKENPMRTAMAQRAAKELRDGFYVNLGIGIPTLVANFIPEGMDVTLQSENGLLGIGPFPSDDKVDADLINAGKQTITTLAGSSFFSSADSFAMIRGGHIDLSILGGLEVSCTGDLANWMVPGKMVKGPGGAMDLVSGVKRVVVLMEHTAKDGSPKIKQQCDLPLTGKQVVDLIITDLCVFEVAKGQGLTLIELNQGVTVDEVKAKTGCGFAVSPALGG</sequence>
<dbReference type="InterPro" id="IPR012792">
    <property type="entry name" value="3-oxoacid_CoA-transf_A"/>
</dbReference>
<evidence type="ECO:0000313" key="11">
    <source>
        <dbReference type="EMBL" id="AND69599.1"/>
    </source>
</evidence>
<reference evidence="11 12" key="1">
    <citation type="submission" date="2016-02" db="EMBL/GenBank/DDBJ databases">
        <title>Complete genome sequencing and analysis of ATSB10, Dyella thiooxydans isolated from rhizosphere soil of sunflower (Helianthus annuus L.).</title>
        <authorList>
            <person name="Lee Y."/>
            <person name="Hwangbo K."/>
            <person name="Chung H."/>
            <person name="Yoo J."/>
            <person name="Kim K.Y."/>
            <person name="Sa T.M."/>
            <person name="Um Y."/>
            <person name="Madhaiyan M."/>
        </authorList>
    </citation>
    <scope>NUCLEOTIDE SEQUENCE [LARGE SCALE GENOMIC DNA]</scope>
    <source>
        <strain evidence="11 12">ATSB10</strain>
    </source>
</reference>
<dbReference type="NCBIfam" id="TIGR02428">
    <property type="entry name" value="pcaJ_scoB_fam"/>
    <property type="match status" value="1"/>
</dbReference>
<evidence type="ECO:0000256" key="10">
    <source>
        <dbReference type="PIRSR" id="PIRSR000858-1"/>
    </source>
</evidence>
<dbReference type="Proteomes" id="UP000077255">
    <property type="component" value="Chromosome"/>
</dbReference>
<evidence type="ECO:0000256" key="4">
    <source>
        <dbReference type="ARBA" id="ARBA00007047"/>
    </source>
</evidence>
<keyword evidence="7" id="KW-0809">Transit peptide</keyword>
<dbReference type="PIRSF" id="PIRSF000858">
    <property type="entry name" value="SCOT-t"/>
    <property type="match status" value="1"/>
</dbReference>
<evidence type="ECO:0000256" key="2">
    <source>
        <dbReference type="ARBA" id="ARBA00004756"/>
    </source>
</evidence>
<comment type="function">
    <text evidence="9">CoA transferase having broad substrate specificity for short-chain acyl-CoA thioesters with the activity decreasing when the length of the carboxylic acid chain exceeds four carbons.</text>
</comment>
<dbReference type="OrthoDB" id="9777193at2"/>
<dbReference type="Pfam" id="PF01144">
    <property type="entry name" value="CoA_trans"/>
    <property type="match status" value="2"/>
</dbReference>
<gene>
    <name evidence="11" type="ORF">ATSB10_21450</name>
</gene>
<dbReference type="UniPathway" id="UPA00929">
    <property type="reaction ID" value="UER00894"/>
</dbReference>
<dbReference type="Gene3D" id="3.40.1080.10">
    <property type="entry name" value="Glutaconate Coenzyme A-transferase"/>
    <property type="match status" value="2"/>
</dbReference>
<evidence type="ECO:0000256" key="8">
    <source>
        <dbReference type="ARBA" id="ARBA00022985"/>
    </source>
</evidence>
<dbReference type="InterPro" id="IPR014388">
    <property type="entry name" value="3-oxoacid_CoA-transferase"/>
</dbReference>
<dbReference type="PANTHER" id="PTHR13707">
    <property type="entry name" value="KETOACID-COENZYME A TRANSFERASE"/>
    <property type="match status" value="1"/>
</dbReference>
<dbReference type="InterPro" id="IPR004165">
    <property type="entry name" value="CoA_trans_fam_I"/>
</dbReference>
<dbReference type="AlphaFoldDB" id="A0A169GTX5"/>
<dbReference type="STRING" id="445710.ATSB10_21450"/>
<dbReference type="PANTHER" id="PTHR13707:SF60">
    <property type="entry name" value="ACETATE COA-TRANSFERASE SUBUNIT ALPHA"/>
    <property type="match status" value="1"/>
</dbReference>
<evidence type="ECO:0000256" key="7">
    <source>
        <dbReference type="ARBA" id="ARBA00022946"/>
    </source>
</evidence>
<dbReference type="SMART" id="SM00882">
    <property type="entry name" value="CoA_trans"/>
    <property type="match status" value="2"/>
</dbReference>
<dbReference type="FunFam" id="3.40.1080.10:FF:000001">
    <property type="entry name" value="Succinyl-coa:3-ketoacid-coenzyme a transferase subunit b"/>
    <property type="match status" value="1"/>
</dbReference>
<comment type="similarity">
    <text evidence="3">Belongs to the 3-oxoacid CoA-transferase subunit A family.</text>
</comment>
<evidence type="ECO:0000256" key="9">
    <source>
        <dbReference type="PIRNR" id="PIRNR000858"/>
    </source>
</evidence>
<protein>
    <recommendedName>
        <fullName evidence="9">Acetate CoA-transferase YdiF</fullName>
        <ecNumber evidence="9">2.8.3.8</ecNumber>
    </recommendedName>
</protein>
<dbReference type="PROSITE" id="PS01274">
    <property type="entry name" value="COA_TRANSF_2"/>
    <property type="match status" value="1"/>
</dbReference>
<keyword evidence="8" id="KW-0448">Lipopolysaccharide biosynthesis</keyword>
<comment type="similarity">
    <text evidence="5 9">Belongs to the 3-oxoacid CoA-transferase family.</text>
</comment>
<dbReference type="PATRIC" id="fig|445710.3.peg.2143"/>
<evidence type="ECO:0000256" key="6">
    <source>
        <dbReference type="ARBA" id="ARBA00022679"/>
    </source>
</evidence>
<keyword evidence="6 9" id="KW-0808">Transferase</keyword>
<organism evidence="11 12">
    <name type="scientific">Dyella thiooxydans</name>
    <dbReference type="NCBI Taxonomy" id="445710"/>
    <lineage>
        <taxon>Bacteria</taxon>
        <taxon>Pseudomonadati</taxon>
        <taxon>Pseudomonadota</taxon>
        <taxon>Gammaproteobacteria</taxon>
        <taxon>Lysobacterales</taxon>
        <taxon>Rhodanobacteraceae</taxon>
        <taxon>Dyella</taxon>
    </lineage>
</organism>
<keyword evidence="12" id="KW-1185">Reference proteome</keyword>